<evidence type="ECO:0000313" key="1">
    <source>
        <dbReference type="EMBL" id="TDZ15189.1"/>
    </source>
</evidence>
<accession>N4VSZ5</accession>
<organism evidence="1 2">
    <name type="scientific">Colletotrichum orbiculare (strain 104-T / ATCC 96160 / CBS 514.97 / LARS 414 / MAFF 240422)</name>
    <name type="common">Cucumber anthracnose fungus</name>
    <name type="synonym">Colletotrichum lagenarium</name>
    <dbReference type="NCBI Taxonomy" id="1213857"/>
    <lineage>
        <taxon>Eukaryota</taxon>
        <taxon>Fungi</taxon>
        <taxon>Dikarya</taxon>
        <taxon>Ascomycota</taxon>
        <taxon>Pezizomycotina</taxon>
        <taxon>Sordariomycetes</taxon>
        <taxon>Hypocreomycetidae</taxon>
        <taxon>Glomerellales</taxon>
        <taxon>Glomerellaceae</taxon>
        <taxon>Colletotrichum</taxon>
        <taxon>Colletotrichum orbiculare species complex</taxon>
    </lineage>
</organism>
<reference evidence="2" key="2">
    <citation type="journal article" date="2019" name="Mol. Plant Microbe Interact.">
        <title>Genome sequence resources for four phytopathogenic fungi from the Colletotrichum orbiculare species complex.</title>
        <authorList>
            <person name="Gan P."/>
            <person name="Tsushima A."/>
            <person name="Narusaka M."/>
            <person name="Narusaka Y."/>
            <person name="Takano Y."/>
            <person name="Kubo Y."/>
            <person name="Shirasu K."/>
        </authorList>
    </citation>
    <scope>GENOME REANNOTATION</scope>
    <source>
        <strain evidence="2">104-T / ATCC 96160 / CBS 514.97 / LARS 414 / MAFF 240422</strain>
    </source>
</reference>
<dbReference type="Proteomes" id="UP000014480">
    <property type="component" value="Unassembled WGS sequence"/>
</dbReference>
<dbReference type="EMBL" id="AMCV02000043">
    <property type="protein sequence ID" value="TDZ15189.1"/>
    <property type="molecule type" value="Genomic_DNA"/>
</dbReference>
<dbReference type="AlphaFoldDB" id="N4VSZ5"/>
<reference evidence="2" key="1">
    <citation type="journal article" date="2013" name="New Phytol.">
        <title>Comparative genomic and transcriptomic analyses reveal the hemibiotrophic stage shift of Colletotrichum fungi.</title>
        <authorList>
            <person name="Gan P."/>
            <person name="Ikeda K."/>
            <person name="Irieda H."/>
            <person name="Narusaka M."/>
            <person name="O'Connell R.J."/>
            <person name="Narusaka Y."/>
            <person name="Takano Y."/>
            <person name="Kubo Y."/>
            <person name="Shirasu K."/>
        </authorList>
    </citation>
    <scope>NUCLEOTIDE SEQUENCE [LARGE SCALE GENOMIC DNA]</scope>
    <source>
        <strain evidence="2">104-T / ATCC 96160 / CBS 514.97 / LARS 414 / MAFF 240422</strain>
    </source>
</reference>
<gene>
    <name evidence="1" type="ORF">Cob_v012004</name>
</gene>
<keyword evidence="2" id="KW-1185">Reference proteome</keyword>
<dbReference type="HOGENOM" id="CLU_1731351_0_0_1"/>
<comment type="caution">
    <text evidence="1">The sequence shown here is derived from an EMBL/GenBank/DDBJ whole genome shotgun (WGS) entry which is preliminary data.</text>
</comment>
<name>N4VSZ5_COLOR</name>
<sequence>MDQSDNFSIRSNSSVDTLDAMDIIESTRALSSEEAQIRPSLQRKAQCLFIALELRDLEELKLRCVEHVVLVDQDLIPDVVSMGIDSLVTYMDSNVDKFRPNSMIVDRGRRSVGLILDFNKNGLFTRIEVRWPTIPRAQDMEAALRLADSDV</sequence>
<proteinExistence type="predicted"/>
<evidence type="ECO:0000313" key="2">
    <source>
        <dbReference type="Proteomes" id="UP000014480"/>
    </source>
</evidence>
<protein>
    <submittedName>
        <fullName evidence="1">Uncharacterized protein</fullName>
    </submittedName>
</protein>